<evidence type="ECO:0000256" key="1">
    <source>
        <dbReference type="SAM" id="Coils"/>
    </source>
</evidence>
<keyword evidence="1" id="KW-0175">Coiled coil</keyword>
<dbReference type="InterPro" id="IPR029052">
    <property type="entry name" value="Metallo-depent_PP-like"/>
</dbReference>
<organism evidence="2 3">
    <name type="scientific">Archangium minus</name>
    <dbReference type="NCBI Taxonomy" id="83450"/>
    <lineage>
        <taxon>Bacteria</taxon>
        <taxon>Pseudomonadati</taxon>
        <taxon>Myxococcota</taxon>
        <taxon>Myxococcia</taxon>
        <taxon>Myxococcales</taxon>
        <taxon>Cystobacterineae</taxon>
        <taxon>Archangiaceae</taxon>
        <taxon>Archangium</taxon>
    </lineage>
</organism>
<dbReference type="PANTHER" id="PTHR11575">
    <property type="entry name" value="5'-NUCLEOTIDASE-RELATED"/>
    <property type="match status" value="1"/>
</dbReference>
<keyword evidence="3" id="KW-1185">Reference proteome</keyword>
<name>A0ABY9XBN1_9BACT</name>
<dbReference type="InterPro" id="IPR006179">
    <property type="entry name" value="5_nucleotidase/apyrase"/>
</dbReference>
<dbReference type="SUPFAM" id="SSF56300">
    <property type="entry name" value="Metallo-dependent phosphatases"/>
    <property type="match status" value="1"/>
</dbReference>
<dbReference type="Proteomes" id="UP001611383">
    <property type="component" value="Chromosome"/>
</dbReference>
<dbReference type="EMBL" id="CP043494">
    <property type="protein sequence ID" value="WNG52802.1"/>
    <property type="molecule type" value="Genomic_DNA"/>
</dbReference>
<dbReference type="PANTHER" id="PTHR11575:SF24">
    <property type="entry name" value="5'-NUCLEOTIDASE"/>
    <property type="match status" value="1"/>
</dbReference>
<reference evidence="2 3" key="1">
    <citation type="submission" date="2019-08" db="EMBL/GenBank/DDBJ databases">
        <title>Archangium and Cystobacter genomes.</title>
        <authorList>
            <person name="Chen I.-C.K."/>
            <person name="Wielgoss S."/>
        </authorList>
    </citation>
    <scope>NUCLEOTIDE SEQUENCE [LARGE SCALE GENOMIC DNA]</scope>
    <source>
        <strain evidence="2 3">Cbm 6</strain>
    </source>
</reference>
<dbReference type="Gene3D" id="3.60.21.10">
    <property type="match status" value="1"/>
</dbReference>
<protein>
    <submittedName>
        <fullName evidence="2">5'-nucleotidase</fullName>
    </submittedName>
</protein>
<evidence type="ECO:0000313" key="3">
    <source>
        <dbReference type="Proteomes" id="UP001611383"/>
    </source>
</evidence>
<accession>A0ABY9XBN1</accession>
<gene>
    <name evidence="2" type="ORF">F0U60_37400</name>
</gene>
<evidence type="ECO:0000313" key="2">
    <source>
        <dbReference type="EMBL" id="WNG52802.1"/>
    </source>
</evidence>
<sequence length="303" mass="32125">MLVLDTGNALFKLPTPGGDPKEKERAKLLLEQMDALGTTAMAVGARDLTLGTGFLTQGAKGRKMKLLSANLVDAKGKLLFPASTVVTVGEVKFGLVGLSPEGPVATQAGVVGGAPVKAAIAEARRLREKEKVDVVVVLAAVPYKTAVTLSQEAGNAVDFILQSHESRSSGVVQRNDFASLISSGERGRQLVRLELSVGGKGPFVDLGESARAQQRLKILDKNLEQARQSLAAAKDEQVRKTWQENITHFEAQRKGVALQAEAAEQGSERTLSLSTLTLGGGFVDDPELKQRVERIQPAGSASH</sequence>
<feature type="coiled-coil region" evidence="1">
    <location>
        <begin position="209"/>
        <end position="236"/>
    </location>
</feature>
<proteinExistence type="predicted"/>